<evidence type="ECO:0000313" key="7">
    <source>
        <dbReference type="EMBL" id="TRW47465.1"/>
    </source>
</evidence>
<proteinExistence type="predicted"/>
<sequence>MTSRLRNVVVAGASLAGLAAADALRQGGFDGSITLLSDERRAPYDRPPLSKDLLAADSDPVPVALRPEGHFADHELDLRLGHAAVGLDIDRRYVVTSDGAALPWDAVVVATGSRPRPLLTTSGEALPVLRTIEDLVRIRDGVARHGRVTLIGSSFIGLEIAASLRRRGVAVTLFGATQLPLNDVVGPEVATDVRDLHAAHGVDLRLGALVTAVDGAPGDYALHLSDGTTLSTPFVVAGVGVEPNVEWLLGSGVVLDGGVVCDAAGRTNVPGVWAAGDVAAYDHPLLGSRVRVDHWTSAGQQGRHVAANILSGGDTPFTSVPYYWTDQYDRKFHCYGRRLPADDAFVAEGSLASGEYLVLYGTAGEFHSVFSSGRERSLRGYRKLLERGGTWDEALAIADGNLQSTQV</sequence>
<dbReference type="GO" id="GO:0016651">
    <property type="term" value="F:oxidoreductase activity, acting on NAD(P)H"/>
    <property type="evidence" value="ECO:0007669"/>
    <property type="project" value="TreeGrafter"/>
</dbReference>
<keyword evidence="3" id="KW-0274">FAD</keyword>
<dbReference type="InterPro" id="IPR016156">
    <property type="entry name" value="FAD/NAD-linked_Rdtase_dimer_sf"/>
</dbReference>
<feature type="domain" description="Reductase C-terminal" evidence="6">
    <location>
        <begin position="322"/>
        <end position="396"/>
    </location>
</feature>
<dbReference type="GO" id="GO:0005737">
    <property type="term" value="C:cytoplasm"/>
    <property type="evidence" value="ECO:0007669"/>
    <property type="project" value="TreeGrafter"/>
</dbReference>
<dbReference type="Gene3D" id="3.30.390.30">
    <property type="match status" value="1"/>
</dbReference>
<gene>
    <name evidence="7" type="ORF">FJ693_01330</name>
</gene>
<dbReference type="Gene3D" id="3.50.50.60">
    <property type="entry name" value="FAD/NAD(P)-binding domain"/>
    <property type="match status" value="2"/>
</dbReference>
<feature type="domain" description="FAD/NAD(P)-binding" evidence="5">
    <location>
        <begin position="7"/>
        <end position="302"/>
    </location>
</feature>
<dbReference type="InterPro" id="IPR028202">
    <property type="entry name" value="Reductase_C"/>
</dbReference>
<dbReference type="Pfam" id="PF07992">
    <property type="entry name" value="Pyr_redox_2"/>
    <property type="match status" value="1"/>
</dbReference>
<evidence type="ECO:0000256" key="4">
    <source>
        <dbReference type="ARBA" id="ARBA00023002"/>
    </source>
</evidence>
<dbReference type="EMBL" id="VJXR01000002">
    <property type="protein sequence ID" value="TRW47465.1"/>
    <property type="molecule type" value="Genomic_DNA"/>
</dbReference>
<dbReference type="RefSeq" id="WP_143416737.1">
    <property type="nucleotide sequence ID" value="NZ_VJXR01000002.1"/>
</dbReference>
<name>A0A552WXQ2_9MICO</name>
<dbReference type="PANTHER" id="PTHR43557:SF2">
    <property type="entry name" value="RIESKE DOMAIN-CONTAINING PROTEIN-RELATED"/>
    <property type="match status" value="1"/>
</dbReference>
<keyword evidence="8" id="KW-1185">Reference proteome</keyword>
<keyword evidence="2" id="KW-0285">Flavoprotein</keyword>
<evidence type="ECO:0000256" key="2">
    <source>
        <dbReference type="ARBA" id="ARBA00022630"/>
    </source>
</evidence>
<evidence type="ECO:0000256" key="1">
    <source>
        <dbReference type="ARBA" id="ARBA00001974"/>
    </source>
</evidence>
<comment type="cofactor">
    <cofactor evidence="1">
        <name>FAD</name>
        <dbReference type="ChEBI" id="CHEBI:57692"/>
    </cofactor>
</comment>
<dbReference type="SUPFAM" id="SSF51905">
    <property type="entry name" value="FAD/NAD(P)-binding domain"/>
    <property type="match status" value="1"/>
</dbReference>
<dbReference type="Proteomes" id="UP000318693">
    <property type="component" value="Unassembled WGS sequence"/>
</dbReference>
<evidence type="ECO:0000259" key="6">
    <source>
        <dbReference type="Pfam" id="PF14759"/>
    </source>
</evidence>
<dbReference type="InterPro" id="IPR036188">
    <property type="entry name" value="FAD/NAD-bd_sf"/>
</dbReference>
<dbReference type="PRINTS" id="PR00411">
    <property type="entry name" value="PNDRDTASEI"/>
</dbReference>
<keyword evidence="4" id="KW-0560">Oxidoreductase</keyword>
<dbReference type="PANTHER" id="PTHR43557">
    <property type="entry name" value="APOPTOSIS-INDUCING FACTOR 1"/>
    <property type="match status" value="1"/>
</dbReference>
<evidence type="ECO:0000256" key="3">
    <source>
        <dbReference type="ARBA" id="ARBA00022827"/>
    </source>
</evidence>
<dbReference type="PRINTS" id="PR00368">
    <property type="entry name" value="FADPNR"/>
</dbReference>
<dbReference type="Pfam" id="PF14759">
    <property type="entry name" value="Reductase_C"/>
    <property type="match status" value="1"/>
</dbReference>
<dbReference type="AlphaFoldDB" id="A0A552WXQ2"/>
<comment type="caution">
    <text evidence="7">The sequence shown here is derived from an EMBL/GenBank/DDBJ whole genome shotgun (WGS) entry which is preliminary data.</text>
</comment>
<dbReference type="InterPro" id="IPR023753">
    <property type="entry name" value="FAD/NAD-binding_dom"/>
</dbReference>
<evidence type="ECO:0000313" key="8">
    <source>
        <dbReference type="Proteomes" id="UP000318693"/>
    </source>
</evidence>
<evidence type="ECO:0000259" key="5">
    <source>
        <dbReference type="Pfam" id="PF07992"/>
    </source>
</evidence>
<accession>A0A552WXQ2</accession>
<dbReference type="InterPro" id="IPR050446">
    <property type="entry name" value="FAD-oxidoreductase/Apoptosis"/>
</dbReference>
<reference evidence="7 8" key="1">
    <citation type="submission" date="2019-07" db="EMBL/GenBank/DDBJ databases">
        <title>Georgenia wutianyii sp. nov. and Georgenia *** sp. nov. isolated from plateau pika (Ochotona curzoniae) in the Qinghai-Tibet plateau of China.</title>
        <authorList>
            <person name="Tian Z."/>
        </authorList>
    </citation>
    <scope>NUCLEOTIDE SEQUENCE [LARGE SCALE GENOMIC DNA]</scope>
    <source>
        <strain evidence="7 8">Z446</strain>
    </source>
</reference>
<protein>
    <submittedName>
        <fullName evidence="7">Ferredoxin reductase</fullName>
    </submittedName>
</protein>
<dbReference type="SUPFAM" id="SSF55424">
    <property type="entry name" value="FAD/NAD-linked reductases, dimerisation (C-terminal) domain"/>
    <property type="match status" value="1"/>
</dbReference>
<organism evidence="7 8">
    <name type="scientific">Georgenia yuyongxinii</name>
    <dbReference type="NCBI Taxonomy" id="2589797"/>
    <lineage>
        <taxon>Bacteria</taxon>
        <taxon>Bacillati</taxon>
        <taxon>Actinomycetota</taxon>
        <taxon>Actinomycetes</taxon>
        <taxon>Micrococcales</taxon>
        <taxon>Bogoriellaceae</taxon>
        <taxon>Georgenia</taxon>
    </lineage>
</organism>